<evidence type="ECO:0000313" key="3">
    <source>
        <dbReference type="EMBL" id="KOO26018.1"/>
    </source>
</evidence>
<dbReference type="GO" id="GO:0006508">
    <property type="term" value="P:proteolysis"/>
    <property type="evidence" value="ECO:0007669"/>
    <property type="project" value="UniProtKB-KW"/>
</dbReference>
<feature type="domain" description="Tudor-knot" evidence="2">
    <location>
        <begin position="270"/>
        <end position="321"/>
    </location>
</feature>
<keyword evidence="3" id="KW-0378">Hydrolase</keyword>
<dbReference type="SUPFAM" id="SSF54160">
    <property type="entry name" value="Chromo domain-like"/>
    <property type="match status" value="2"/>
</dbReference>
<dbReference type="GO" id="GO:0008233">
    <property type="term" value="F:peptidase activity"/>
    <property type="evidence" value="ECO:0007669"/>
    <property type="project" value="UniProtKB-KW"/>
</dbReference>
<accession>A0A0M0JIH8</accession>
<protein>
    <submittedName>
        <fullName evidence="3">Otu-like cysteine protease family protein</fullName>
    </submittedName>
</protein>
<organism evidence="3 4">
    <name type="scientific">Chrysochromulina tobinii</name>
    <dbReference type="NCBI Taxonomy" id="1460289"/>
    <lineage>
        <taxon>Eukaryota</taxon>
        <taxon>Haptista</taxon>
        <taxon>Haptophyta</taxon>
        <taxon>Prymnesiophyceae</taxon>
        <taxon>Prymnesiales</taxon>
        <taxon>Chrysochromulinaceae</taxon>
        <taxon>Chrysochromulina</taxon>
    </lineage>
</organism>
<sequence length="401" mass="44945">MRENNGRYVVLFDDGTTEKDIMFSELKDAVDARPNEAAAAGQSAPDASDGTNRKDLPPGWRLSKSLQNLRQYTNGELKAYTIKAAWELHDSSSQPAGAKASAASRIGLQPLPGIEPDTDAVFKVGERVVVWFEDAGWYAGMVVGVSSQHLTRRRYSVSFDDGDYRTDVTPLEMLLESQMNEETPHTHPVIEQHVHQELEEEKYALVVGHRVSACDCRGHWCEARLLDMRTEHSARQFLVHFIGWKSRYDEWIDAGKGRLVPMPVGTNAEVGDQLQARDPQGKWADARVLEVRENPKSALQKELKVHYVGFHSRYDEWITADAGRLRKWRGPLGSMALAAPAMAPATAPARNEPKREAKHGAKREPKEVAQPPDKKAHKASHLTTLGLRRPRRSRCLSSFND</sequence>
<dbReference type="Proteomes" id="UP000037460">
    <property type="component" value="Unassembled WGS sequence"/>
</dbReference>
<feature type="compositionally biased region" description="Basic and acidic residues" evidence="1">
    <location>
        <begin position="351"/>
        <end position="367"/>
    </location>
</feature>
<dbReference type="AlphaFoldDB" id="A0A0M0JIH8"/>
<evidence type="ECO:0000259" key="2">
    <source>
        <dbReference type="Pfam" id="PF11717"/>
    </source>
</evidence>
<dbReference type="OrthoDB" id="161570at2759"/>
<keyword evidence="4" id="KW-1185">Reference proteome</keyword>
<proteinExistence type="predicted"/>
<feature type="compositionally biased region" description="Low complexity" evidence="1">
    <location>
        <begin position="37"/>
        <end position="50"/>
    </location>
</feature>
<evidence type="ECO:0000256" key="1">
    <source>
        <dbReference type="SAM" id="MobiDB-lite"/>
    </source>
</evidence>
<dbReference type="InterPro" id="IPR025995">
    <property type="entry name" value="Tudor-knot"/>
</dbReference>
<dbReference type="InterPro" id="IPR016197">
    <property type="entry name" value="Chromo-like_dom_sf"/>
</dbReference>
<dbReference type="Gene3D" id="2.30.30.140">
    <property type="match status" value="3"/>
</dbReference>
<name>A0A0M0JIH8_9EUKA</name>
<feature type="region of interest" description="Disordered" evidence="1">
    <location>
        <begin position="341"/>
        <end position="401"/>
    </location>
</feature>
<reference evidence="4" key="1">
    <citation type="journal article" date="2015" name="PLoS Genet.">
        <title>Genome Sequence and Transcriptome Analyses of Chrysochromulina tobin: Metabolic Tools for Enhanced Algal Fitness in the Prominent Order Prymnesiales (Haptophyceae).</title>
        <authorList>
            <person name="Hovde B.T."/>
            <person name="Deodato C.R."/>
            <person name="Hunsperger H.M."/>
            <person name="Ryken S.A."/>
            <person name="Yost W."/>
            <person name="Jha R.K."/>
            <person name="Patterson J."/>
            <person name="Monnat R.J. Jr."/>
            <person name="Barlow S.B."/>
            <person name="Starkenburg S.R."/>
            <person name="Cattolico R.A."/>
        </authorList>
    </citation>
    <scope>NUCLEOTIDE SEQUENCE</scope>
    <source>
        <strain evidence="4">CCMP291</strain>
    </source>
</reference>
<keyword evidence="3" id="KW-0645">Protease</keyword>
<comment type="caution">
    <text evidence="3">The sequence shown here is derived from an EMBL/GenBank/DDBJ whole genome shotgun (WGS) entry which is preliminary data.</text>
</comment>
<dbReference type="CDD" id="cd20104">
    <property type="entry name" value="MBT_PHF20L1-like"/>
    <property type="match status" value="2"/>
</dbReference>
<feature type="region of interest" description="Disordered" evidence="1">
    <location>
        <begin position="33"/>
        <end position="60"/>
    </location>
</feature>
<dbReference type="EMBL" id="JWZX01002901">
    <property type="protein sequence ID" value="KOO26018.1"/>
    <property type="molecule type" value="Genomic_DNA"/>
</dbReference>
<gene>
    <name evidence="3" type="ORF">Ctob_005236</name>
</gene>
<dbReference type="Pfam" id="PF11717">
    <property type="entry name" value="Tudor-knot"/>
    <property type="match status" value="2"/>
</dbReference>
<evidence type="ECO:0000313" key="4">
    <source>
        <dbReference type="Proteomes" id="UP000037460"/>
    </source>
</evidence>
<feature type="domain" description="Tudor-knot" evidence="2">
    <location>
        <begin position="211"/>
        <end position="254"/>
    </location>
</feature>